<sequence>MGAFANWLDTYLDEKGIDPEDHLFSCDTPGKFWSTHMVPMPVVVLAAKSVSAAEQLVIKNTLVRLDFLNQDPLPYFRHLAQAIADSWEETPEQA</sequence>
<evidence type="ECO:0000313" key="2">
    <source>
        <dbReference type="Proteomes" id="UP000223849"/>
    </source>
</evidence>
<evidence type="ECO:0000313" key="1">
    <source>
        <dbReference type="EMBL" id="ALA06633.1"/>
    </source>
</evidence>
<gene>
    <name evidence="1" type="ORF">SEA_LUMOS_127</name>
</gene>
<keyword evidence="2" id="KW-1185">Reference proteome</keyword>
<accession>A0A0K2CMN3</accession>
<name>A0A0K2CMN3_9CAUD</name>
<dbReference type="Proteomes" id="UP000223849">
    <property type="component" value="Segment"/>
</dbReference>
<organism evidence="1 2">
    <name type="scientific">Mycobacterium phage Lumos</name>
    <dbReference type="NCBI Taxonomy" id="1701852"/>
    <lineage>
        <taxon>Viruses</taxon>
        <taxon>Duplodnaviria</taxon>
        <taxon>Heunggongvirae</taxon>
        <taxon>Uroviricota</taxon>
        <taxon>Caudoviricetes</taxon>
        <taxon>Vilmaviridae</taxon>
        <taxon>Lclasvirinae</taxon>
        <taxon>Lumosvirus</taxon>
        <taxon>Lumosvirus lumos</taxon>
    </lineage>
</organism>
<reference evidence="1 2" key="1">
    <citation type="submission" date="2015-08" db="EMBL/GenBank/DDBJ databases">
        <authorList>
            <person name="Davis N."/>
            <person name="Domingos A."/>
            <person name="Holland C."/>
            <person name="Houk L.J."/>
            <person name="Hueter N."/>
            <person name="Molina L."/>
            <person name="Sontag M."/>
            <person name="Saintfleur O."/>
            <person name="Swinford C."/>
            <person name="Villalobos-Ayala K."/>
            <person name="Carroll M."/>
            <person name="Cottrell-Yongye A."/>
            <person name="D'Elia T."/>
            <person name="Delesalle V.A."/>
            <person name="Bradley K.W."/>
            <person name="Asai D.J."/>
            <person name="Bowman C.A."/>
            <person name="Russell D.A."/>
            <person name="Pope W.H."/>
            <person name="Jacobs-Sera D."/>
            <person name="Hendrix R.W."/>
            <person name="Hatfull G.F."/>
        </authorList>
    </citation>
    <scope>NUCLEOTIDE SEQUENCE [LARGE SCALE GENOMIC DNA]</scope>
</reference>
<dbReference type="EMBL" id="KT372003">
    <property type="protein sequence ID" value="ALA06633.1"/>
    <property type="molecule type" value="Genomic_DNA"/>
</dbReference>
<proteinExistence type="predicted"/>
<protein>
    <submittedName>
        <fullName evidence="1">Uncharacterized protein</fullName>
    </submittedName>
</protein>